<evidence type="ECO:0000256" key="2">
    <source>
        <dbReference type="ARBA" id="ARBA00022576"/>
    </source>
</evidence>
<dbReference type="InterPro" id="IPR004839">
    <property type="entry name" value="Aminotransferase_I/II_large"/>
</dbReference>
<dbReference type="GO" id="GO:0030170">
    <property type="term" value="F:pyridoxal phosphate binding"/>
    <property type="evidence" value="ECO:0007669"/>
    <property type="project" value="InterPro"/>
</dbReference>
<dbReference type="PANTHER" id="PTHR42832">
    <property type="entry name" value="AMINO ACID AMINOTRANSFERASE"/>
    <property type="match status" value="1"/>
</dbReference>
<comment type="cofactor">
    <cofactor evidence="1">
        <name>pyridoxal 5'-phosphate</name>
        <dbReference type="ChEBI" id="CHEBI:597326"/>
    </cofactor>
</comment>
<evidence type="ECO:0000256" key="3">
    <source>
        <dbReference type="ARBA" id="ARBA00022679"/>
    </source>
</evidence>
<keyword evidence="3 5" id="KW-0808">Transferase</keyword>
<keyword evidence="6" id="KW-1185">Reference proteome</keyword>
<dbReference type="EMBL" id="CP036528">
    <property type="protein sequence ID" value="QBK25144.1"/>
    <property type="molecule type" value="Genomic_DNA"/>
</dbReference>
<dbReference type="GO" id="GO:0008483">
    <property type="term" value="F:transaminase activity"/>
    <property type="evidence" value="ECO:0007669"/>
    <property type="project" value="UniProtKB-KW"/>
</dbReference>
<dbReference type="InterPro" id="IPR015422">
    <property type="entry name" value="PyrdxlP-dep_Trfase_small"/>
</dbReference>
<evidence type="ECO:0000313" key="6">
    <source>
        <dbReference type="Proteomes" id="UP000291151"/>
    </source>
</evidence>
<name>A0A4P6UQA5_9BACL</name>
<evidence type="ECO:0000313" key="5">
    <source>
        <dbReference type="EMBL" id="QBK25144.1"/>
    </source>
</evidence>
<accession>A0A4P6UQA5</accession>
<dbReference type="AlphaFoldDB" id="A0A4P6UQA5"/>
<evidence type="ECO:0000259" key="4">
    <source>
        <dbReference type="Pfam" id="PF00155"/>
    </source>
</evidence>
<dbReference type="Pfam" id="PF00155">
    <property type="entry name" value="Aminotran_1_2"/>
    <property type="match status" value="1"/>
</dbReference>
<dbReference type="InterPro" id="IPR015421">
    <property type="entry name" value="PyrdxlP-dep_Trfase_major"/>
</dbReference>
<dbReference type="KEGG" id="uth:DKZ56_04295"/>
<gene>
    <name evidence="5" type="ORF">DKZ56_04295</name>
</gene>
<dbReference type="CDD" id="cd00609">
    <property type="entry name" value="AAT_like"/>
    <property type="match status" value="1"/>
</dbReference>
<dbReference type="RefSeq" id="WP_281275685.1">
    <property type="nucleotide sequence ID" value="NZ_CP036528.1"/>
</dbReference>
<feature type="domain" description="Aminotransferase class I/classII large" evidence="4">
    <location>
        <begin position="31"/>
        <end position="381"/>
    </location>
</feature>
<organism evidence="5 6">
    <name type="scientific">Ureibacillus thermophilus</name>
    <dbReference type="NCBI Taxonomy" id="367743"/>
    <lineage>
        <taxon>Bacteria</taxon>
        <taxon>Bacillati</taxon>
        <taxon>Bacillota</taxon>
        <taxon>Bacilli</taxon>
        <taxon>Bacillales</taxon>
        <taxon>Caryophanaceae</taxon>
        <taxon>Ureibacillus</taxon>
    </lineage>
</organism>
<dbReference type="Gene3D" id="3.90.1150.10">
    <property type="entry name" value="Aspartate Aminotransferase, domain 1"/>
    <property type="match status" value="1"/>
</dbReference>
<dbReference type="PANTHER" id="PTHR42832:SF3">
    <property type="entry name" value="L-GLUTAMINE--4-(METHYLSULFANYL)-2-OXOBUTANOATE AMINOTRANSFERASE"/>
    <property type="match status" value="1"/>
</dbReference>
<sequence>MELSNTLKKLPTQFFASLVQKVNAAIAEGRDVINLGQGNPDRPTPPHIVKALQEAATDPATHKYSLFRGMPELKQAVSDFYKREYHVDIDPNDEVAILGGAKVGLVELPICVLNPGDYMLLPDPGYPDYLSGPVLANVHFDTMPLLEENDFLPDYDALSPEVKKRAKLMYLNYPNNPTGATADLAFFEKTVQFAKEHGIYVVHDFAYGALGFDGEKPVSFLQAEGAKEIGVEFYTLSKTYNMAGWRVAFAVGNRDIIEAINLLQDHLFCSLFPAVQRAAAYALNSDQSCVEELRRVYEYRRNVLVEEARRIGWNVKAPKGSFFAWLPVPEGFTSQEFSDYLLDKADVAVASGNGFGEHGEGYIRVGLLVEEDRLREAIRRIEALGIFQKDKAKVQK</sequence>
<reference evidence="5 6" key="1">
    <citation type="submission" date="2019-02" db="EMBL/GenBank/DDBJ databases">
        <title>Ureibacillus thermophilus.</title>
        <authorList>
            <person name="Sunny J.S."/>
            <person name="Natarajan A."/>
            <person name="Saleena L.M."/>
        </authorList>
    </citation>
    <scope>NUCLEOTIDE SEQUENCE [LARGE SCALE GENOMIC DNA]</scope>
    <source>
        <strain evidence="5 6">LM102</strain>
    </source>
</reference>
<dbReference type="Proteomes" id="UP000291151">
    <property type="component" value="Chromosome"/>
</dbReference>
<dbReference type="InterPro" id="IPR050881">
    <property type="entry name" value="LL-DAP_aminotransferase"/>
</dbReference>
<protein>
    <submittedName>
        <fullName evidence="5">Pyridoxal phosphate-dependent aminotransferase</fullName>
    </submittedName>
</protein>
<evidence type="ECO:0000256" key="1">
    <source>
        <dbReference type="ARBA" id="ARBA00001933"/>
    </source>
</evidence>
<proteinExistence type="predicted"/>
<dbReference type="NCBIfam" id="NF005977">
    <property type="entry name" value="PRK08068.1"/>
    <property type="match status" value="1"/>
</dbReference>
<dbReference type="SUPFAM" id="SSF53383">
    <property type="entry name" value="PLP-dependent transferases"/>
    <property type="match status" value="1"/>
</dbReference>
<dbReference type="Gene3D" id="3.40.640.10">
    <property type="entry name" value="Type I PLP-dependent aspartate aminotransferase-like (Major domain)"/>
    <property type="match status" value="1"/>
</dbReference>
<keyword evidence="2 5" id="KW-0032">Aminotransferase</keyword>
<dbReference type="InterPro" id="IPR015424">
    <property type="entry name" value="PyrdxlP-dep_Trfase"/>
</dbReference>